<feature type="compositionally biased region" description="Polar residues" evidence="1">
    <location>
        <begin position="261"/>
        <end position="274"/>
    </location>
</feature>
<feature type="region of interest" description="Disordered" evidence="1">
    <location>
        <begin position="1762"/>
        <end position="1789"/>
    </location>
</feature>
<reference evidence="2 3" key="1">
    <citation type="journal article" date="2018" name="MBio">
        <title>Comparative Genomics Reveals the Core Gene Toolbox for the Fungus-Insect Symbiosis.</title>
        <authorList>
            <person name="Wang Y."/>
            <person name="Stata M."/>
            <person name="Wang W."/>
            <person name="Stajich J.E."/>
            <person name="White M.M."/>
            <person name="Moncalvo J.M."/>
        </authorList>
    </citation>
    <scope>NUCLEOTIDE SEQUENCE [LARGE SCALE GENOMIC DNA]</scope>
    <source>
        <strain evidence="2 3">SC-DP-2</strain>
    </source>
</reference>
<gene>
    <name evidence="2" type="ORF">BB560_004957</name>
</gene>
<dbReference type="OrthoDB" id="676979at2759"/>
<feature type="compositionally biased region" description="Low complexity" evidence="1">
    <location>
        <begin position="215"/>
        <end position="238"/>
    </location>
</feature>
<keyword evidence="3" id="KW-1185">Reference proteome</keyword>
<feature type="compositionally biased region" description="Polar residues" evidence="1">
    <location>
        <begin position="1207"/>
        <end position="1231"/>
    </location>
</feature>
<proteinExistence type="predicted"/>
<organism evidence="2 3">
    <name type="scientific">Smittium megazygosporum</name>
    <dbReference type="NCBI Taxonomy" id="133381"/>
    <lineage>
        <taxon>Eukaryota</taxon>
        <taxon>Fungi</taxon>
        <taxon>Fungi incertae sedis</taxon>
        <taxon>Zoopagomycota</taxon>
        <taxon>Kickxellomycotina</taxon>
        <taxon>Harpellomycetes</taxon>
        <taxon>Harpellales</taxon>
        <taxon>Legeriomycetaceae</taxon>
        <taxon>Smittium</taxon>
    </lineage>
</organism>
<dbReference type="STRING" id="133381.A0A2T9Z7X5"/>
<evidence type="ECO:0000256" key="1">
    <source>
        <dbReference type="SAM" id="MobiDB-lite"/>
    </source>
</evidence>
<evidence type="ECO:0000313" key="3">
    <source>
        <dbReference type="Proteomes" id="UP000245609"/>
    </source>
</evidence>
<feature type="region of interest" description="Disordered" evidence="1">
    <location>
        <begin position="532"/>
        <end position="562"/>
    </location>
</feature>
<feature type="region of interest" description="Disordered" evidence="1">
    <location>
        <begin position="213"/>
        <end position="274"/>
    </location>
</feature>
<feature type="compositionally biased region" description="Basic and acidic residues" evidence="1">
    <location>
        <begin position="626"/>
        <end position="639"/>
    </location>
</feature>
<feature type="region of interest" description="Disordered" evidence="1">
    <location>
        <begin position="1647"/>
        <end position="1679"/>
    </location>
</feature>
<name>A0A2T9Z7X5_9FUNG</name>
<feature type="compositionally biased region" description="Low complexity" evidence="1">
    <location>
        <begin position="1232"/>
        <end position="1246"/>
    </location>
</feature>
<comment type="caution">
    <text evidence="2">The sequence shown here is derived from an EMBL/GenBank/DDBJ whole genome shotgun (WGS) entry which is preliminary data.</text>
</comment>
<evidence type="ECO:0000313" key="2">
    <source>
        <dbReference type="EMBL" id="PVV00652.1"/>
    </source>
</evidence>
<feature type="region of interest" description="Disordered" evidence="1">
    <location>
        <begin position="1207"/>
        <end position="1248"/>
    </location>
</feature>
<protein>
    <submittedName>
        <fullName evidence="2">Uncharacterized protein</fullName>
    </submittedName>
</protein>
<feature type="compositionally biased region" description="Polar residues" evidence="1">
    <location>
        <begin position="1647"/>
        <end position="1671"/>
    </location>
</feature>
<dbReference type="Proteomes" id="UP000245609">
    <property type="component" value="Unassembled WGS sequence"/>
</dbReference>
<feature type="region of interest" description="Disordered" evidence="1">
    <location>
        <begin position="612"/>
        <end position="639"/>
    </location>
</feature>
<dbReference type="EMBL" id="MBFS01001765">
    <property type="protein sequence ID" value="PVV00652.1"/>
    <property type="molecule type" value="Genomic_DNA"/>
</dbReference>
<feature type="region of interest" description="Disordered" evidence="1">
    <location>
        <begin position="1263"/>
        <end position="1335"/>
    </location>
</feature>
<feature type="compositionally biased region" description="Polar residues" evidence="1">
    <location>
        <begin position="1290"/>
        <end position="1325"/>
    </location>
</feature>
<sequence length="1945" mass="220231">MSDITRQNLMFVQTLYDALELNSKLLFSDCFFAPGTFLDDSLDSSSSKIPLFSRSGEIDYEHIEAALNSQKSASFFFQLQKFLNIFESFKTKDPTSENLNENKVLFFNFQSNLVFSPKQNCIRINSPNDYTRLLDFIRSRLVDENVISNKHATLELHFSIGNQNLFPKFNPTTITSLKHVLESFGYLNKSGLPSEPTKKQILKNASKRSLLFEDSTISPQSTTPDSSSESSSSGPSGSKDLPPVSNNHYKNTESIKKPRSTSEQTDNTNSSLPIYHQTNISTQIKLPDFDVQRLKEKSWTLITDIFPFVNSIVIDGANLKNIPIPAEFYGSKKKIVRRFSVSKKNRQPNIPSTQTHFKDFYDNDISFVDQHHVKDLPNSNYQNINSFNSLYRKSLNPESLDYLSSDSLFNADSGNLVLKSSDKLPENIDSKHSLSSNELPQHLLLSRSSSFDLNHKNGKERLLRSNTSYLPAKGFEFQSDSSKRFQFKIESLRKEVGDSWLRVLYQNKYNTNSGAAENRVSSFLNSNGPLFSTHKTPLPESSQNKNVNLGSGKIYNKNSSDSLHSPELVLPSSITLPKKRLSSLVNIKNHLEKLEQIDKSISSALKEQSFDQKSQSSISLPTKAALESDDRGFDNPSLAKKEIPKRALHTPASEDNKPSTITFYESEHCFNSRIYRVYLPNKTEETKNLSINAIPASPEGSLKLYRGHLNSIKLKILGSGDKVLSMISKDDNKYSLSTDEYLFMNSEVMNKAEDITETHIDYALKNLTRAYFFLTPCSSDNSGTSRKCIAILEFKAGKLSLPEWISIDFPVSFELSLSKKALEKSLENTCLPTETFLRIFYTDILDNIKDDFKLELLFRKMYCTNCSWVGIADQYFTLFDEIKSLESSNIPNEGSDPIIPIPNSQAIPICQRCSLDYLVLYEDFPNIPVKASNLLQNGGNIQTQYENEIAEPFENNELSSNDLDPLKKLIITEPYFDNFDGSDEISFSKIKSSIENISKLSSYTGSFGLLSHLCSIYGSLFGETKLAFPFQTVSNPIKLMLNLMHFKNGDERLLHWTPASYILQTQQHNFQKYGSGSDELKHLFSPLLSEDPVYLALSNYNIYFFSPNDQLWTMLVREIKLLQNIDHLGVSLEAKLKELLRPLLLALKEIELNPQSYLELKHVVEMKRIKKIDVGPNRQYLVIHTKLYSAPSHSQLVRSRDIINSYKVTDSPTDSDNQTKTANTRSSFDTTSNNPLNNSPNSQNASKDGSWISSYIPFLSRSKTQTPRLESPLVNKQDGNMFSENDGVPSPNNLGGKDNSSQTFGSSGKLSNNENFGFPSSTPISPKQKKKNPTVVNKKQILSKVQAGKAGIPDDFEPSYVLLIRDKMTCSDWLDSFHEIFYADSKKEDPKLAKNFSKMINHDVEWAIQHLKNQVFLNENTFSLPWYLSKGDDQNNTQGEEIENGQNKDNLNTLVDNLNLKHVQRLQLLGNELNRFKLQPNTKVKFIDEASDSNIVIDKVTYEFLKLYFSVGWLPSYVSSAENQGYKGSSSSAASLNTTDLKSDISADINLRCNGFLPRTVVATSGYIYLLRERLDVWPPSTERLLDFYEKFQTTKPPTIVTSDPQTYDPLVVIQTNLRRSTGKDFNPERSYGLIKKYDDSKVLYRPSNTASNSEKSNPDQCLSSSLSDESGTIKDSGKSRFSSAVYDKVPINSPNIREMLSNKEFFWAADLVKQYDVIERVCPLISVKTIEVFNLATFVYPKHILEKVNLYFKAKSVDKVENEDSESTKSDENREKSGVLDTDSTERNDLATSPEIRDLLVLETNVNSPDSPLTKSGQSSLEDNKPELKKASNLYQIQYESILDKIETDDLYGCTVSGWNSFVVVTFDPKLMLEYSLISYNHPAYPEKGQDFDQTAPPLNNEGEFIVWKLFFTTESSAKEFSHSLSDLIFDLTKKRRISPVFIK</sequence>
<feature type="compositionally biased region" description="Polar residues" evidence="1">
    <location>
        <begin position="532"/>
        <end position="549"/>
    </location>
</feature>
<accession>A0A2T9Z7X5</accession>